<evidence type="ECO:0008006" key="4">
    <source>
        <dbReference type="Google" id="ProtNLM"/>
    </source>
</evidence>
<dbReference type="EMBL" id="KQ434778">
    <property type="protein sequence ID" value="KZC04422.1"/>
    <property type="molecule type" value="Genomic_DNA"/>
</dbReference>
<feature type="chain" id="PRO_5007599105" description="Secreted protein" evidence="1">
    <location>
        <begin position="25"/>
        <end position="543"/>
    </location>
</feature>
<feature type="signal peptide" evidence="1">
    <location>
        <begin position="1"/>
        <end position="24"/>
    </location>
</feature>
<keyword evidence="1" id="KW-0732">Signal</keyword>
<proteinExistence type="predicted"/>
<evidence type="ECO:0000313" key="3">
    <source>
        <dbReference type="Proteomes" id="UP000076502"/>
    </source>
</evidence>
<name>A0A154NXY8_DUFNO</name>
<organism evidence="2 3">
    <name type="scientific">Dufourea novaeangliae</name>
    <name type="common">Sweat bee</name>
    <dbReference type="NCBI Taxonomy" id="178035"/>
    <lineage>
        <taxon>Eukaryota</taxon>
        <taxon>Metazoa</taxon>
        <taxon>Ecdysozoa</taxon>
        <taxon>Arthropoda</taxon>
        <taxon>Hexapoda</taxon>
        <taxon>Insecta</taxon>
        <taxon>Pterygota</taxon>
        <taxon>Neoptera</taxon>
        <taxon>Endopterygota</taxon>
        <taxon>Hymenoptera</taxon>
        <taxon>Apocrita</taxon>
        <taxon>Aculeata</taxon>
        <taxon>Apoidea</taxon>
        <taxon>Anthophila</taxon>
        <taxon>Halictidae</taxon>
        <taxon>Rophitinae</taxon>
        <taxon>Dufourea</taxon>
    </lineage>
</organism>
<dbReference type="Proteomes" id="UP000076502">
    <property type="component" value="Unassembled WGS sequence"/>
</dbReference>
<accession>A0A154NXY8</accession>
<evidence type="ECO:0000313" key="2">
    <source>
        <dbReference type="EMBL" id="KZC04422.1"/>
    </source>
</evidence>
<protein>
    <recommendedName>
        <fullName evidence="4">Secreted protein</fullName>
    </recommendedName>
</protein>
<sequence length="543" mass="61548">MTRGNEILLLLRLFLYCLVLLAEAVTDREEVPTPLLVHVPHVRFLTGVFGVWYLQMVISDQHSERNDRMKSSHEPHNVCHVIEILRDFDVFQSVRVFLLFRIRNRMDPRQTYPPTCPPLFDRYLLRPRSATLYLVEQQHEIDAKGENQSNVFQVIEIPGQERYNAVSVLGQIDTGRRGFSRWFLLRFCFHRSHRCLLRSCCFGSGCSLSSCLFDSSGVGGKAGSTLPAEFSSDQRVKQDPEYANLSSTAGFSRKGVDPLNDGLGNEEILIAATDRVSIVYLIDLDGLVQGLHHVIPYDVQGEMRAVEAPYVLDRLIARRNFSSCRLLVMGFTSSFGLNVGPYRWFGRLRFGLRRLRFTRKEPTIDVISFRRVDKNAVEYVQHSSSLAGSLRAQSTEQPIQTITVGKLSAVRVISFDDRGQQLVQVSGYLVPCLPALVPRKRHQKSLRSDYVDLVDGLQDQIQYAFFLEQVLTVSQSSEPVLFLLVETFVTAVEKSQHVAAEHITDVLHSADSSPIRLHGPMGHVERGIHHRQIVLFGGMLKII</sequence>
<keyword evidence="3" id="KW-1185">Reference proteome</keyword>
<evidence type="ECO:0000256" key="1">
    <source>
        <dbReference type="SAM" id="SignalP"/>
    </source>
</evidence>
<dbReference type="AlphaFoldDB" id="A0A154NXY8"/>
<reference evidence="2 3" key="1">
    <citation type="submission" date="2015-07" db="EMBL/GenBank/DDBJ databases">
        <title>The genome of Dufourea novaeangliae.</title>
        <authorList>
            <person name="Pan H."/>
            <person name="Kapheim K."/>
        </authorList>
    </citation>
    <scope>NUCLEOTIDE SEQUENCE [LARGE SCALE GENOMIC DNA]</scope>
    <source>
        <strain evidence="2">0120121106</strain>
        <tissue evidence="2">Whole body</tissue>
    </source>
</reference>
<gene>
    <name evidence="2" type="ORF">WN55_02785</name>
</gene>